<protein>
    <submittedName>
        <fullName evidence="3">Uncharacterized protein</fullName>
    </submittedName>
</protein>
<dbReference type="Proteomes" id="UP001196379">
    <property type="component" value="Unassembled WGS sequence"/>
</dbReference>
<comment type="caution">
    <text evidence="3">The sequence shown here is derived from an EMBL/GenBank/DDBJ whole genome shotgun (WGS) entry which is preliminary data.</text>
</comment>
<evidence type="ECO:0000313" key="3">
    <source>
        <dbReference type="EMBL" id="MBV6545901.1"/>
    </source>
</evidence>
<accession>A0A949T0C7</accession>
<dbReference type="RefSeq" id="WP_157402760.1">
    <property type="nucleotide sequence ID" value="NZ_JABULY010000001.1"/>
</dbReference>
<evidence type="ECO:0000313" key="4">
    <source>
        <dbReference type="Proteomes" id="UP000732858"/>
    </source>
</evidence>
<gene>
    <name evidence="2" type="ORF">HT657_01470</name>
    <name evidence="3" type="ORF">HT672_01070</name>
</gene>
<dbReference type="Proteomes" id="UP000732858">
    <property type="component" value="Unassembled WGS sequence"/>
</dbReference>
<feature type="signal peptide" evidence="1">
    <location>
        <begin position="1"/>
        <end position="18"/>
    </location>
</feature>
<evidence type="ECO:0000256" key="1">
    <source>
        <dbReference type="SAM" id="SignalP"/>
    </source>
</evidence>
<evidence type="ECO:0000313" key="2">
    <source>
        <dbReference type="EMBL" id="MBV6530825.1"/>
    </source>
</evidence>
<name>A0A949T0C7_9PAST</name>
<evidence type="ECO:0000313" key="5">
    <source>
        <dbReference type="Proteomes" id="UP001196379"/>
    </source>
</evidence>
<proteinExistence type="predicted"/>
<dbReference type="GeneID" id="65548593"/>
<reference evidence="3 5" key="1">
    <citation type="journal article" date="2021" name="Mol. Ecol.">
        <title>Polar bear-adapted Ursidibacter maritimus are remarkably conserved after generations in captivity.</title>
        <authorList>
            <person name="Espinosa-Gongora C."/>
            <person name="Hansen M.J."/>
            <person name="Bertelsen M.F."/>
            <person name="Bojesen A.M."/>
        </authorList>
    </citation>
    <scope>NUCLEOTIDE SEQUENCE</scope>
    <source>
        <strain evidence="3">Pb43105x</strain>
        <strain evidence="2 5">Pb43106</strain>
    </source>
</reference>
<keyword evidence="5" id="KW-1185">Reference proteome</keyword>
<dbReference type="AlphaFoldDB" id="A0A949T0C7"/>
<feature type="chain" id="PRO_5037100230" evidence="1">
    <location>
        <begin position="19"/>
        <end position="156"/>
    </location>
</feature>
<sequence length="156" mass="17501">MNKTLALALGLLSTTVFAEDKIQQASPEKAVEPKLTLTIYDTSNTVPRAIEGLKYSLKAKNLSLCWTAFDMPFIQSNKVIELFHSPKASKFTDASASTVSSKDKKQHTIENYLPSVNGQYIHRCWNFDKKDPLGKYSVEVQINNIKFPALSFEVVK</sequence>
<dbReference type="OrthoDB" id="8613971at2"/>
<organism evidence="3 4">
    <name type="scientific">Ursidibacter maritimus</name>
    <dbReference type="NCBI Taxonomy" id="1331689"/>
    <lineage>
        <taxon>Bacteria</taxon>
        <taxon>Pseudomonadati</taxon>
        <taxon>Pseudomonadota</taxon>
        <taxon>Gammaproteobacteria</taxon>
        <taxon>Pasteurellales</taxon>
        <taxon>Pasteurellaceae</taxon>
        <taxon>Ursidibacter</taxon>
    </lineage>
</organism>
<dbReference type="EMBL" id="JABUMC010000001">
    <property type="protein sequence ID" value="MBV6545901.1"/>
    <property type="molecule type" value="Genomic_DNA"/>
</dbReference>
<keyword evidence="1" id="KW-0732">Signal</keyword>
<dbReference type="EMBL" id="JABULY010000001">
    <property type="protein sequence ID" value="MBV6530825.1"/>
    <property type="molecule type" value="Genomic_DNA"/>
</dbReference>